<organism evidence="4 5">
    <name type="scientific">Rhododendron griersonianum</name>
    <dbReference type="NCBI Taxonomy" id="479676"/>
    <lineage>
        <taxon>Eukaryota</taxon>
        <taxon>Viridiplantae</taxon>
        <taxon>Streptophyta</taxon>
        <taxon>Embryophyta</taxon>
        <taxon>Tracheophyta</taxon>
        <taxon>Spermatophyta</taxon>
        <taxon>Magnoliopsida</taxon>
        <taxon>eudicotyledons</taxon>
        <taxon>Gunneridae</taxon>
        <taxon>Pentapetalae</taxon>
        <taxon>asterids</taxon>
        <taxon>Ericales</taxon>
        <taxon>Ericaceae</taxon>
        <taxon>Ericoideae</taxon>
        <taxon>Rhodoreae</taxon>
        <taxon>Rhododendron</taxon>
    </lineage>
</organism>
<feature type="domain" description="Glycosyltransferase N-terminal" evidence="3">
    <location>
        <begin position="199"/>
        <end position="407"/>
    </location>
</feature>
<dbReference type="GO" id="GO:0008194">
    <property type="term" value="F:UDP-glycosyltransferase activity"/>
    <property type="evidence" value="ECO:0007669"/>
    <property type="project" value="UniProtKB-ARBA"/>
</dbReference>
<proteinExistence type="inferred from homology"/>
<evidence type="ECO:0000256" key="2">
    <source>
        <dbReference type="SAM" id="MobiDB-lite"/>
    </source>
</evidence>
<evidence type="ECO:0000259" key="3">
    <source>
        <dbReference type="Pfam" id="PF26168"/>
    </source>
</evidence>
<name>A0AAV6KK03_9ERIC</name>
<keyword evidence="5" id="KW-1185">Reference proteome</keyword>
<sequence>MDVGNIQLDPSHGMSSSSKNAQVEVIVVPFPCHSHLNQLLQLSCLISSSSYNIPVHYATTATHLRQVKLRFHSQTHLQNPNIHFHEFPTPPFLSPPPNPNSSSKFPSHLQPSFDASIHLRDPVADLLRVISNTATRVVVIHDFLMAYVVQDIATIPNAESYIFSPVTLNISSMDATNIIQDPSHGALSSGLSVRSKNAQVEVIVVPFPLHSHLDQLLRLSCLIAAHNIPVHYATTATHLRQAKLRFGSQTHLQNSKIHFHEFPTPHFLSPPPIPNSSSKFPSHLQPSFEASVHLREPAAALLREVSAAARRIVVIHDFLMAYVVQDVGSLPNAESYMFCAVSAFHYSLRFQKDQNSVQVLLDEELKGIPSLEGCSTPEFQNLVSLQYDFLSLAAGIIFNSCRSIEGTVRQTICFSS</sequence>
<comment type="caution">
    <text evidence="4">The sequence shown here is derived from an EMBL/GenBank/DDBJ whole genome shotgun (WGS) entry which is preliminary data.</text>
</comment>
<gene>
    <name evidence="4" type="ORF">RHGRI_010531</name>
</gene>
<dbReference type="AlphaFoldDB" id="A0AAV6KK03"/>
<dbReference type="InterPro" id="IPR058980">
    <property type="entry name" value="Glyco_transf_N"/>
</dbReference>
<comment type="similarity">
    <text evidence="1">Belongs to the UDP-glycosyltransferase family.</text>
</comment>
<dbReference type="EMBL" id="JACTNZ010000004">
    <property type="protein sequence ID" value="KAG5552477.1"/>
    <property type="molecule type" value="Genomic_DNA"/>
</dbReference>
<dbReference type="SUPFAM" id="SSF53756">
    <property type="entry name" value="UDP-Glycosyltransferase/glycogen phosphorylase"/>
    <property type="match status" value="2"/>
</dbReference>
<reference evidence="4" key="1">
    <citation type="submission" date="2020-08" db="EMBL/GenBank/DDBJ databases">
        <title>Plant Genome Project.</title>
        <authorList>
            <person name="Zhang R.-G."/>
        </authorList>
    </citation>
    <scope>NUCLEOTIDE SEQUENCE</scope>
    <source>
        <strain evidence="4">WSP0</strain>
        <tissue evidence="4">Leaf</tissue>
    </source>
</reference>
<dbReference type="FunFam" id="3.40.50.2000:FF:000238">
    <property type="entry name" value="Glycosyltransferase"/>
    <property type="match status" value="2"/>
</dbReference>
<feature type="domain" description="Glycosyltransferase N-terminal" evidence="3">
    <location>
        <begin position="22"/>
        <end position="173"/>
    </location>
</feature>
<dbReference type="Proteomes" id="UP000823749">
    <property type="component" value="Chromosome 4"/>
</dbReference>
<evidence type="ECO:0000313" key="5">
    <source>
        <dbReference type="Proteomes" id="UP000823749"/>
    </source>
</evidence>
<feature type="compositionally biased region" description="Pro residues" evidence="2">
    <location>
        <begin position="88"/>
        <end position="99"/>
    </location>
</feature>
<feature type="region of interest" description="Disordered" evidence="2">
    <location>
        <begin position="88"/>
        <end position="108"/>
    </location>
</feature>
<evidence type="ECO:0000313" key="4">
    <source>
        <dbReference type="EMBL" id="KAG5552477.1"/>
    </source>
</evidence>
<dbReference type="PANTHER" id="PTHR48044">
    <property type="entry name" value="GLYCOSYLTRANSFERASE"/>
    <property type="match status" value="1"/>
</dbReference>
<protein>
    <recommendedName>
        <fullName evidence="3">Glycosyltransferase N-terminal domain-containing protein</fullName>
    </recommendedName>
</protein>
<dbReference type="PANTHER" id="PTHR48044:SF22">
    <property type="entry name" value="GLYCOSYLTRANSFERASE"/>
    <property type="match status" value="1"/>
</dbReference>
<dbReference type="Pfam" id="PF26168">
    <property type="entry name" value="Glyco_transf_N"/>
    <property type="match status" value="2"/>
</dbReference>
<evidence type="ECO:0000256" key="1">
    <source>
        <dbReference type="ARBA" id="ARBA00009995"/>
    </source>
</evidence>
<accession>A0AAV6KK03</accession>
<dbReference type="Gene3D" id="3.40.50.2000">
    <property type="entry name" value="Glycogen Phosphorylase B"/>
    <property type="match status" value="2"/>
</dbReference>